<dbReference type="Proteomes" id="UP000297475">
    <property type="component" value="Unassembled WGS sequence"/>
</dbReference>
<keyword evidence="3" id="KW-1185">Reference proteome</keyword>
<dbReference type="GO" id="GO:0006352">
    <property type="term" value="P:DNA-templated transcription initiation"/>
    <property type="evidence" value="ECO:0007669"/>
    <property type="project" value="InterPro"/>
</dbReference>
<organism evidence="2 3">
    <name type="scientific">Natronospirillum operosum</name>
    <dbReference type="NCBI Taxonomy" id="2759953"/>
    <lineage>
        <taxon>Bacteria</taxon>
        <taxon>Pseudomonadati</taxon>
        <taxon>Pseudomonadota</taxon>
        <taxon>Gammaproteobacteria</taxon>
        <taxon>Oceanospirillales</taxon>
        <taxon>Natronospirillaceae</taxon>
        <taxon>Natronospirillum</taxon>
    </lineage>
</organism>
<reference evidence="2 3" key="1">
    <citation type="submission" date="2019-04" db="EMBL/GenBank/DDBJ databases">
        <title>Natronospirillum operosus gen. nov., sp. nov., a haloalkaliphilic satellite isolated from decaying biomass of laboratory culture of cyanobacterium Geitlerinema sp. and proposal of Natronospirillaceae fam. nov. and Saccharospirillaceae fam. nov.</title>
        <authorList>
            <person name="Kevbrin V."/>
            <person name="Boltyanskaya Y."/>
            <person name="Koziaeva V."/>
            <person name="Grouzdev D.S."/>
            <person name="Park M."/>
            <person name="Cho J."/>
        </authorList>
    </citation>
    <scope>NUCLEOTIDE SEQUENCE [LARGE SCALE GENOMIC DNA]</scope>
    <source>
        <strain evidence="2 3">G-116</strain>
    </source>
</reference>
<comment type="caution">
    <text evidence="2">The sequence shown here is derived from an EMBL/GenBank/DDBJ whole genome shotgun (WGS) entry which is preliminary data.</text>
</comment>
<accession>A0A4Z0WC86</accession>
<name>A0A4Z0WC86_9GAMM</name>
<feature type="domain" description="RNA polymerase sigma-70 region 2" evidence="1">
    <location>
        <begin position="9"/>
        <end position="59"/>
    </location>
</feature>
<evidence type="ECO:0000313" key="3">
    <source>
        <dbReference type="Proteomes" id="UP000297475"/>
    </source>
</evidence>
<dbReference type="OrthoDB" id="1524900at2"/>
<dbReference type="AlphaFoldDB" id="A0A4Z0WC86"/>
<evidence type="ECO:0000313" key="2">
    <source>
        <dbReference type="EMBL" id="TGG95792.1"/>
    </source>
</evidence>
<dbReference type="SUPFAM" id="SSF88946">
    <property type="entry name" value="Sigma2 domain of RNA polymerase sigma factors"/>
    <property type="match status" value="1"/>
</dbReference>
<gene>
    <name evidence="2" type="ORF">E4656_05125</name>
</gene>
<dbReference type="InterPro" id="IPR013325">
    <property type="entry name" value="RNA_pol_sigma_r2"/>
</dbReference>
<dbReference type="EMBL" id="SRMF01000001">
    <property type="protein sequence ID" value="TGG95792.1"/>
    <property type="molecule type" value="Genomic_DNA"/>
</dbReference>
<evidence type="ECO:0000259" key="1">
    <source>
        <dbReference type="Pfam" id="PF04542"/>
    </source>
</evidence>
<sequence length="201" mass="22370">MVEKPAYIRLLGMARRHARRPDEAEDIVQDVLVAALAAGRYDFSSPDDQRWMAGAIKRRAAFDARSALRRQLRDTRWQAERPEAADMPDATESVAIGPLLQNLAPALRITAALALSGHTRAEISYLLDISDTALRQRIRSLRKALVRIGVSIPADMTSLNLDLAYGTIRQALQPFLRRHGGTFASHDPDGHLFVIKSSQKH</sequence>
<dbReference type="Gene3D" id="1.10.1740.10">
    <property type="match status" value="1"/>
</dbReference>
<protein>
    <submittedName>
        <fullName evidence="2">Transcriptional regulator</fullName>
    </submittedName>
</protein>
<dbReference type="RefSeq" id="WP_135481744.1">
    <property type="nucleotide sequence ID" value="NZ_SRMF01000001.1"/>
</dbReference>
<dbReference type="Pfam" id="PF04542">
    <property type="entry name" value="Sigma70_r2"/>
    <property type="match status" value="1"/>
</dbReference>
<dbReference type="GO" id="GO:0003700">
    <property type="term" value="F:DNA-binding transcription factor activity"/>
    <property type="evidence" value="ECO:0007669"/>
    <property type="project" value="InterPro"/>
</dbReference>
<dbReference type="InterPro" id="IPR007627">
    <property type="entry name" value="RNA_pol_sigma70_r2"/>
</dbReference>
<proteinExistence type="predicted"/>